<evidence type="ECO:0000313" key="6">
    <source>
        <dbReference type="RefSeq" id="XP_010261811.1"/>
    </source>
</evidence>
<evidence type="ECO:0000256" key="3">
    <source>
        <dbReference type="ARBA" id="ARBA00023242"/>
    </source>
</evidence>
<keyword evidence="5" id="KW-1185">Reference proteome</keyword>
<dbReference type="InterPro" id="IPR019404">
    <property type="entry name" value="Mediator_Med11"/>
</dbReference>
<reference evidence="6" key="1">
    <citation type="submission" date="2025-08" db="UniProtKB">
        <authorList>
            <consortium name="RefSeq"/>
        </authorList>
    </citation>
    <scope>IDENTIFICATION</scope>
</reference>
<sequence>MLLLSSTRRRRTIVRKSFHRRPYPSRLSRNFGNSMDSQYQNTSLQRLHHVEKRIVRVLELAGSVTDELSNSTGPRMEILNNHCREFMQSIMNLDASSEVTADYKPSDFALCNYIMTLWFEVLFICRITQRFNVF</sequence>
<comment type="similarity">
    <text evidence="2 4">Belongs to the Mediator complex subunit 11 family.</text>
</comment>
<dbReference type="Pfam" id="PF10280">
    <property type="entry name" value="Med11"/>
    <property type="match status" value="1"/>
</dbReference>
<keyword evidence="3 4" id="KW-0539">Nucleus</keyword>
<comment type="subcellular location">
    <subcellularLocation>
        <location evidence="1 4">Nucleus</location>
    </subcellularLocation>
</comment>
<comment type="function">
    <text evidence="4">Component of the Mediator complex, a coactivator involved in the regulated transcription of nearly all RNA polymerase II-dependent genes. Mediator functions as a bridge to convey information from gene-specific regulatory proteins to the basal RNA polymerase II transcription machinery. Mediator is recruited to promoters by direct interactions with regulatory proteins and serves as a scaffold for the assembly of a functional pre-initiation complex with RNA polymerase II and the general transcription factors.</text>
</comment>
<dbReference type="AlphaFoldDB" id="A0A1U8A3X1"/>
<evidence type="ECO:0000256" key="4">
    <source>
        <dbReference type="RuleBase" id="RU364147"/>
    </source>
</evidence>
<dbReference type="RefSeq" id="XP_010261811.1">
    <property type="nucleotide sequence ID" value="XM_010263509.2"/>
</dbReference>
<gene>
    <name evidence="6" type="primary">LOC104600523</name>
    <name evidence="4" type="synonym">MED11</name>
</gene>
<keyword evidence="4" id="KW-0010">Activator</keyword>
<dbReference type="Proteomes" id="UP000189703">
    <property type="component" value="Unplaced"/>
</dbReference>
<dbReference type="OrthoDB" id="5418434at2759"/>
<dbReference type="GO" id="GO:0003712">
    <property type="term" value="F:transcription coregulator activity"/>
    <property type="evidence" value="ECO:0007669"/>
    <property type="project" value="InterPro"/>
</dbReference>
<comment type="subunit">
    <text evidence="4">Component of the Mediator complex.</text>
</comment>
<proteinExistence type="inferred from homology"/>
<organism evidence="5 6">
    <name type="scientific">Nelumbo nucifera</name>
    <name type="common">Sacred lotus</name>
    <dbReference type="NCBI Taxonomy" id="4432"/>
    <lineage>
        <taxon>Eukaryota</taxon>
        <taxon>Viridiplantae</taxon>
        <taxon>Streptophyta</taxon>
        <taxon>Embryophyta</taxon>
        <taxon>Tracheophyta</taxon>
        <taxon>Spermatophyta</taxon>
        <taxon>Magnoliopsida</taxon>
        <taxon>Proteales</taxon>
        <taxon>Nelumbonaceae</taxon>
        <taxon>Nelumbo</taxon>
    </lineage>
</organism>
<name>A0A1U8A3X1_NELNU</name>
<dbReference type="PANTHER" id="PTHR22890">
    <property type="entry name" value="MEDIATOR OF RNA POLYMERASE II TRANSCRIPTION SUBUNIT 11"/>
    <property type="match status" value="1"/>
</dbReference>
<dbReference type="GeneID" id="104600523"/>
<protein>
    <recommendedName>
        <fullName evidence="4">Mediator of RNA polymerase II transcription subunit 11</fullName>
    </recommendedName>
    <alternativeName>
        <fullName evidence="4">Mediator complex subunit 11</fullName>
    </alternativeName>
</protein>
<keyword evidence="4" id="KW-0805">Transcription regulation</keyword>
<evidence type="ECO:0000256" key="1">
    <source>
        <dbReference type="ARBA" id="ARBA00004123"/>
    </source>
</evidence>
<dbReference type="GO" id="GO:0016592">
    <property type="term" value="C:mediator complex"/>
    <property type="evidence" value="ECO:0007669"/>
    <property type="project" value="InterPro"/>
</dbReference>
<dbReference type="GO" id="GO:0006357">
    <property type="term" value="P:regulation of transcription by RNA polymerase II"/>
    <property type="evidence" value="ECO:0007669"/>
    <property type="project" value="InterPro"/>
</dbReference>
<evidence type="ECO:0000256" key="2">
    <source>
        <dbReference type="ARBA" id="ARBA00008186"/>
    </source>
</evidence>
<accession>A0A1U8A3X1</accession>
<evidence type="ECO:0000313" key="5">
    <source>
        <dbReference type="Proteomes" id="UP000189703"/>
    </source>
</evidence>
<keyword evidence="4" id="KW-0804">Transcription</keyword>